<name>A0A0J8RXE7_COCIT</name>
<organism evidence="2 3">
    <name type="scientific">Coccidioides immitis H538.4</name>
    <dbReference type="NCBI Taxonomy" id="396776"/>
    <lineage>
        <taxon>Eukaryota</taxon>
        <taxon>Fungi</taxon>
        <taxon>Dikarya</taxon>
        <taxon>Ascomycota</taxon>
        <taxon>Pezizomycotina</taxon>
        <taxon>Eurotiomycetes</taxon>
        <taxon>Eurotiomycetidae</taxon>
        <taxon>Onygenales</taxon>
        <taxon>Onygenaceae</taxon>
        <taxon>Coccidioides</taxon>
    </lineage>
</organism>
<dbReference type="VEuPathDB" id="FungiDB:CIHG_07279"/>
<dbReference type="OrthoDB" id="1097733at2759"/>
<reference evidence="3" key="1">
    <citation type="journal article" date="2010" name="Genome Res.">
        <title>Population genomic sequencing of Coccidioides fungi reveals recent hybridization and transposon control.</title>
        <authorList>
            <person name="Neafsey D.E."/>
            <person name="Barker B.M."/>
            <person name="Sharpton T.J."/>
            <person name="Stajich J.E."/>
            <person name="Park D.J."/>
            <person name="Whiston E."/>
            <person name="Hung C.-Y."/>
            <person name="McMahan C."/>
            <person name="White J."/>
            <person name="Sykes S."/>
            <person name="Heiman D."/>
            <person name="Young S."/>
            <person name="Zeng Q."/>
            <person name="Abouelleil A."/>
            <person name="Aftuck L."/>
            <person name="Bessette D."/>
            <person name="Brown A."/>
            <person name="FitzGerald M."/>
            <person name="Lui A."/>
            <person name="Macdonald J.P."/>
            <person name="Priest M."/>
            <person name="Orbach M.J."/>
            <person name="Galgiani J.N."/>
            <person name="Kirkland T.N."/>
            <person name="Cole G.T."/>
            <person name="Birren B.W."/>
            <person name="Henn M.R."/>
            <person name="Taylor J.W."/>
            <person name="Rounsley S.D."/>
        </authorList>
    </citation>
    <scope>NUCLEOTIDE SEQUENCE [LARGE SCALE GENOMIC DNA]</scope>
    <source>
        <strain evidence="3">H538.4</strain>
    </source>
</reference>
<protein>
    <submittedName>
        <fullName evidence="2">HapB</fullName>
    </submittedName>
</protein>
<feature type="compositionally biased region" description="Polar residues" evidence="1">
    <location>
        <begin position="24"/>
        <end position="79"/>
    </location>
</feature>
<proteinExistence type="predicted"/>
<dbReference type="EMBL" id="DS017012">
    <property type="protein sequence ID" value="KMU89472.1"/>
    <property type="molecule type" value="Genomic_DNA"/>
</dbReference>
<gene>
    <name evidence="2" type="ORF">CIHG_07279</name>
</gene>
<feature type="region of interest" description="Disordered" evidence="1">
    <location>
        <begin position="1"/>
        <end position="79"/>
    </location>
</feature>
<evidence type="ECO:0000313" key="3">
    <source>
        <dbReference type="Proteomes" id="UP000054563"/>
    </source>
</evidence>
<evidence type="ECO:0000313" key="2">
    <source>
        <dbReference type="EMBL" id="KMU89472.1"/>
    </source>
</evidence>
<dbReference type="AlphaFoldDB" id="A0A0J8RXE7"/>
<dbReference type="Proteomes" id="UP000054563">
    <property type="component" value="Unassembled WGS sequence"/>
</dbReference>
<dbReference type="STRING" id="396776.A0A0J8RXE7"/>
<feature type="compositionally biased region" description="Polar residues" evidence="1">
    <location>
        <begin position="1"/>
        <end position="12"/>
    </location>
</feature>
<accession>A0A0J8RXE7</accession>
<sequence length="194" mass="20868">MEYSTQYPQPHSQHPHASAHMSGPYQTSQNTATPVGQIASPTNPQSQIHHGHTNHQASPILPSQSHYQAPQPATGQVQQQMNFSQPYAAMAPSYGISPTQAAAMATAAASGQFFPLHQESMGGMGQAARSLAERIYGNLQTTLVRAGLASNSLSYTFLLNQWLDRGRGDKSILWGNQQSNPQLVVKTVGALNFS</sequence>
<evidence type="ECO:0000256" key="1">
    <source>
        <dbReference type="SAM" id="MobiDB-lite"/>
    </source>
</evidence>